<dbReference type="InterPro" id="IPR000353">
    <property type="entry name" value="MHC_II_b_N"/>
</dbReference>
<dbReference type="Pfam" id="PF00969">
    <property type="entry name" value="MHC_II_beta"/>
    <property type="match status" value="1"/>
</dbReference>
<dbReference type="InterPro" id="IPR036179">
    <property type="entry name" value="Ig-like_dom_sf"/>
</dbReference>
<organism evidence="3 4">
    <name type="scientific">Gekko japonicus</name>
    <name type="common">Schlegel's Japanese gecko</name>
    <dbReference type="NCBI Taxonomy" id="146911"/>
    <lineage>
        <taxon>Eukaryota</taxon>
        <taxon>Metazoa</taxon>
        <taxon>Chordata</taxon>
        <taxon>Craniata</taxon>
        <taxon>Vertebrata</taxon>
        <taxon>Euteleostomi</taxon>
        <taxon>Lepidosauria</taxon>
        <taxon>Squamata</taxon>
        <taxon>Bifurcata</taxon>
        <taxon>Gekkota</taxon>
        <taxon>Gekkonidae</taxon>
        <taxon>Gekkoninae</taxon>
        <taxon>Gekko</taxon>
    </lineage>
</organism>
<dbReference type="InterPro" id="IPR003598">
    <property type="entry name" value="Ig_sub2"/>
</dbReference>
<feature type="domain" description="Ig-like" evidence="2">
    <location>
        <begin position="359"/>
        <end position="453"/>
    </location>
</feature>
<dbReference type="SMART" id="SM00408">
    <property type="entry name" value="IGc2"/>
    <property type="match status" value="5"/>
</dbReference>
<proteinExistence type="predicted"/>
<dbReference type="InterPro" id="IPR011162">
    <property type="entry name" value="MHC_I/II-like_Ag-recog"/>
</dbReference>
<dbReference type="InterPro" id="IPR003599">
    <property type="entry name" value="Ig_sub"/>
</dbReference>
<dbReference type="InterPro" id="IPR014745">
    <property type="entry name" value="MHC_II_a/b_N"/>
</dbReference>
<dbReference type="InterPro" id="IPR013783">
    <property type="entry name" value="Ig-like_fold"/>
</dbReference>
<dbReference type="GeneID" id="107106019"/>
<dbReference type="RefSeq" id="XP_015261592.1">
    <property type="nucleotide sequence ID" value="XM_015406106.1"/>
</dbReference>
<dbReference type="PANTHER" id="PTHR45080">
    <property type="entry name" value="CONTACTIN 5"/>
    <property type="match status" value="1"/>
</dbReference>
<sequence length="628" mass="70082">MLPGLFGVWLLFFAGYEASALKMETIWVLFLSLVPVYTRGQGAYAPAQAQIIHAGQACVVKEDNISERVYTIREGDTLVLQCLVTGHPRPQVRWTKTAGSASDKFQETSVFNETLRIEKIQRLQGGRYYCKAENGVGSPAIKSIRVDVQYLDEPLLTVHQTISDVRGSFYQEKTVFLRCTINSNPPARFIWKRGSETLSHSQDNGVDIYEPLYTQGETKVLKLKNLRPQDYASYTCQVSVRNVQGKGENSTFPVFHTTSPPALKLSVNETLVVNPGDNVTIQCSLTGGDPLPQVIWSHSPSPMPHNSIVQKGKLTIWGIRVEDSGYYNCTAINNVGNPAKKMVNVLVRSMRNATFQITPDVIKESETIQLGQDLKLSCHVDAVPQEKVFYFWYKNGKLVKLSDRLVIIRNDPELLPVTSSLEIIDLRFTDYGTYLCVASFQGAPIPDLSVEVNISSETVPPTIMVPKGQSTITVREGSRAELPCEVRGKPKPPIIWSRVDKEVPMPSGAMTMETSDGKLNLESVTREMTGTYKCQTARYNGFNIRPREALVQLNVQSTDFLAQHKAECCFTDGTRGVTVRHDTRGGRLPGQVHLGQEEIARYDSRRGWYKAVAELGEPSARLWNSRKA</sequence>
<dbReference type="InterPro" id="IPR050958">
    <property type="entry name" value="Cell_Adh-Cytoskel_Orgn"/>
</dbReference>
<name>A0ABM1JJF5_GEKJA</name>
<gene>
    <name evidence="4" type="primary">MDGA1</name>
</gene>
<feature type="domain" description="Ig-like" evidence="2">
    <location>
        <begin position="46"/>
        <end position="147"/>
    </location>
</feature>
<dbReference type="PROSITE" id="PS50835">
    <property type="entry name" value="IG_LIKE"/>
    <property type="match status" value="5"/>
</dbReference>
<dbReference type="CDD" id="cd00096">
    <property type="entry name" value="Ig"/>
    <property type="match status" value="2"/>
</dbReference>
<keyword evidence="1" id="KW-0325">Glycoprotein</keyword>
<dbReference type="PANTHER" id="PTHR45080:SF32">
    <property type="entry name" value="MAM DOMAIN CONTAINING GLYCOSYLPHOSPHATIDYLINOSITOL ANCHOR 1"/>
    <property type="match status" value="1"/>
</dbReference>
<accession>A0ABM1JJF5</accession>
<feature type="domain" description="Ig-like" evidence="2">
    <location>
        <begin position="261"/>
        <end position="344"/>
    </location>
</feature>
<dbReference type="SUPFAM" id="SSF54452">
    <property type="entry name" value="MHC antigen-recognition domain"/>
    <property type="match status" value="1"/>
</dbReference>
<keyword evidence="3" id="KW-1185">Reference proteome</keyword>
<dbReference type="Gene3D" id="3.10.320.10">
    <property type="entry name" value="Class II Histocompatibility Antigen, M Beta Chain, Chain B, domain 1"/>
    <property type="match status" value="1"/>
</dbReference>
<evidence type="ECO:0000313" key="3">
    <source>
        <dbReference type="Proteomes" id="UP000694871"/>
    </source>
</evidence>
<dbReference type="SUPFAM" id="SSF48726">
    <property type="entry name" value="Immunoglobulin"/>
    <property type="match status" value="5"/>
</dbReference>
<evidence type="ECO:0000313" key="4">
    <source>
        <dbReference type="RefSeq" id="XP_015261592.1"/>
    </source>
</evidence>
<reference evidence="4" key="1">
    <citation type="submission" date="2025-08" db="UniProtKB">
        <authorList>
            <consortium name="RefSeq"/>
        </authorList>
    </citation>
    <scope>IDENTIFICATION</scope>
</reference>
<dbReference type="InterPro" id="IPR007110">
    <property type="entry name" value="Ig-like_dom"/>
</dbReference>
<evidence type="ECO:0000256" key="1">
    <source>
        <dbReference type="ARBA" id="ARBA00023180"/>
    </source>
</evidence>
<feature type="domain" description="Ig-like" evidence="2">
    <location>
        <begin position="460"/>
        <end position="552"/>
    </location>
</feature>
<evidence type="ECO:0000259" key="2">
    <source>
        <dbReference type="PROSITE" id="PS50835"/>
    </source>
</evidence>
<dbReference type="Proteomes" id="UP000694871">
    <property type="component" value="Unplaced"/>
</dbReference>
<feature type="domain" description="Ig-like" evidence="2">
    <location>
        <begin position="154"/>
        <end position="253"/>
    </location>
</feature>
<dbReference type="SMART" id="SM00409">
    <property type="entry name" value="IG"/>
    <property type="match status" value="5"/>
</dbReference>
<protein>
    <submittedName>
        <fullName evidence="4">MAM domain-containing glycosylphosphatidylinositol anchor protein 1</fullName>
    </submittedName>
</protein>
<dbReference type="Pfam" id="PF13927">
    <property type="entry name" value="Ig_3"/>
    <property type="match status" value="5"/>
</dbReference>
<dbReference type="Gene3D" id="2.60.40.10">
    <property type="entry name" value="Immunoglobulins"/>
    <property type="match status" value="5"/>
</dbReference>